<organism evidence="7 8">
    <name type="scientific">Botryosphaeria dothidea</name>
    <dbReference type="NCBI Taxonomy" id="55169"/>
    <lineage>
        <taxon>Eukaryota</taxon>
        <taxon>Fungi</taxon>
        <taxon>Dikarya</taxon>
        <taxon>Ascomycota</taxon>
        <taxon>Pezizomycotina</taxon>
        <taxon>Dothideomycetes</taxon>
        <taxon>Dothideomycetes incertae sedis</taxon>
        <taxon>Botryosphaeriales</taxon>
        <taxon>Botryosphaeriaceae</taxon>
        <taxon>Botryosphaeria</taxon>
    </lineage>
</organism>
<protein>
    <submittedName>
        <fullName evidence="7">Sugar transporter conserved site</fullName>
    </submittedName>
</protein>
<dbReference type="OrthoDB" id="268400at2759"/>
<dbReference type="AlphaFoldDB" id="A0A8H4IY72"/>
<dbReference type="GO" id="GO:0022857">
    <property type="term" value="F:transmembrane transporter activity"/>
    <property type="evidence" value="ECO:0007669"/>
    <property type="project" value="InterPro"/>
</dbReference>
<evidence type="ECO:0000256" key="1">
    <source>
        <dbReference type="ARBA" id="ARBA00004141"/>
    </source>
</evidence>
<evidence type="ECO:0000259" key="6">
    <source>
        <dbReference type="PROSITE" id="PS50850"/>
    </source>
</evidence>
<keyword evidence="7" id="KW-0762">Sugar transport</keyword>
<feature type="transmembrane region" description="Helical" evidence="5">
    <location>
        <begin position="140"/>
        <end position="160"/>
    </location>
</feature>
<keyword evidence="4 5" id="KW-0472">Membrane</keyword>
<dbReference type="InterPro" id="IPR036259">
    <property type="entry name" value="MFS_trans_sf"/>
</dbReference>
<evidence type="ECO:0000256" key="5">
    <source>
        <dbReference type="SAM" id="Phobius"/>
    </source>
</evidence>
<comment type="subcellular location">
    <subcellularLocation>
        <location evidence="1">Membrane</location>
        <topology evidence="1">Multi-pass membrane protein</topology>
    </subcellularLocation>
</comment>
<feature type="transmembrane region" description="Helical" evidence="5">
    <location>
        <begin position="369"/>
        <end position="390"/>
    </location>
</feature>
<reference evidence="7" key="1">
    <citation type="submission" date="2020-04" db="EMBL/GenBank/DDBJ databases">
        <title>Genome Assembly and Annotation of Botryosphaeria dothidea sdau 11-99, a Latent Pathogen of Apple Fruit Ring Rot in China.</title>
        <authorList>
            <person name="Yu C."/>
            <person name="Diao Y."/>
            <person name="Lu Q."/>
            <person name="Zhao J."/>
            <person name="Cui S."/>
            <person name="Peng C."/>
            <person name="He B."/>
            <person name="Liu H."/>
        </authorList>
    </citation>
    <scope>NUCLEOTIDE SEQUENCE [LARGE SCALE GENOMIC DNA]</scope>
    <source>
        <strain evidence="7">Sdau11-99</strain>
    </source>
</reference>
<evidence type="ECO:0000313" key="7">
    <source>
        <dbReference type="EMBL" id="KAF4308663.1"/>
    </source>
</evidence>
<feature type="transmembrane region" description="Helical" evidence="5">
    <location>
        <begin position="259"/>
        <end position="280"/>
    </location>
</feature>
<accession>A0A8H4IY72</accession>
<keyword evidence="8" id="KW-1185">Reference proteome</keyword>
<dbReference type="PROSITE" id="PS50850">
    <property type="entry name" value="MFS"/>
    <property type="match status" value="1"/>
</dbReference>
<feature type="transmembrane region" description="Helical" evidence="5">
    <location>
        <begin position="172"/>
        <end position="193"/>
    </location>
</feature>
<dbReference type="InterPro" id="IPR020846">
    <property type="entry name" value="MFS_dom"/>
</dbReference>
<name>A0A8H4IY72_9PEZI</name>
<keyword evidence="3 5" id="KW-1133">Transmembrane helix</keyword>
<dbReference type="Gene3D" id="1.20.1250.20">
    <property type="entry name" value="MFS general substrate transporter like domains"/>
    <property type="match status" value="1"/>
</dbReference>
<dbReference type="Pfam" id="PF07690">
    <property type="entry name" value="MFS_1"/>
    <property type="match status" value="1"/>
</dbReference>
<feature type="transmembrane region" description="Helical" evidence="5">
    <location>
        <begin position="102"/>
        <end position="128"/>
    </location>
</feature>
<proteinExistence type="predicted"/>
<feature type="domain" description="Major facilitator superfamily (MFS) profile" evidence="6">
    <location>
        <begin position="102"/>
        <end position="553"/>
    </location>
</feature>
<feature type="transmembrane region" description="Helical" evidence="5">
    <location>
        <begin position="448"/>
        <end position="467"/>
    </location>
</feature>
<dbReference type="Proteomes" id="UP000572817">
    <property type="component" value="Unassembled WGS sequence"/>
</dbReference>
<keyword evidence="2 5" id="KW-0812">Transmembrane</keyword>
<sequence length="553" mass="59432">MPFPDKPKATHCKTEDPCHFFVLVSISSPSRTSQFRRRNGRGTGLEGKKTSGEHIEVLEKPAAAATGNALLIDDSGQVRKLPIPSSSHNDPLNFSYWKKAGVIVACCWFAFMSLAVVGSLGPIILVFIDLYAPQGYSTNTIILIATLPSFFTDVGNYLILPFALAYGRRPAFLLAAVALVASCIGAAASQNFVGHLVARVFQGLTSGATESLLPLMMAEVTYVHQRGQVFGAYWSIQSIISNTLTLASSYEVAALSWRWYYGIMTIAGGFGLILAIFFAFETRFHRPPTYMDGQVVLTDEFGNTRIMTDDEYQRYSAAHGDAHSPDASSSQPKTYPQLLNPWPSKASNASRIVATSFLEMARCCTAPGIVYAILVPSVTTGCMIAMSLSYNAVLTENYGQPAASVGLINLASIPASFAAMFVAGYVGDKLSIALARRNGGAHEPEHRLLPLAFGGVVGFAGLLTYALRADNADGKAGWIVIYVAWGLYLFAFVLSFDSVDDVCRGGVAEGAGAGAGRGCRDEEYHQLRHFVCVESDAGEVWTDASTSHNKGIL</sequence>
<evidence type="ECO:0000256" key="4">
    <source>
        <dbReference type="ARBA" id="ARBA00023136"/>
    </source>
</evidence>
<dbReference type="GO" id="GO:0005886">
    <property type="term" value="C:plasma membrane"/>
    <property type="evidence" value="ECO:0007669"/>
    <property type="project" value="TreeGrafter"/>
</dbReference>
<feature type="transmembrane region" description="Helical" evidence="5">
    <location>
        <begin position="479"/>
        <end position="496"/>
    </location>
</feature>
<dbReference type="EMBL" id="WWBZ02000022">
    <property type="protein sequence ID" value="KAF4308663.1"/>
    <property type="molecule type" value="Genomic_DNA"/>
</dbReference>
<dbReference type="SUPFAM" id="SSF103473">
    <property type="entry name" value="MFS general substrate transporter"/>
    <property type="match status" value="1"/>
</dbReference>
<dbReference type="PANTHER" id="PTHR23502:SF139">
    <property type="entry name" value="MAJOR FACILITATOR SUPERFAMILY (MFS) PROFILE DOMAIN-CONTAINING PROTEIN-RELATED"/>
    <property type="match status" value="1"/>
</dbReference>
<evidence type="ECO:0000313" key="8">
    <source>
        <dbReference type="Proteomes" id="UP000572817"/>
    </source>
</evidence>
<dbReference type="InterPro" id="IPR011701">
    <property type="entry name" value="MFS"/>
</dbReference>
<comment type="caution">
    <text evidence="7">The sequence shown here is derived from an EMBL/GenBank/DDBJ whole genome shotgun (WGS) entry which is preliminary data.</text>
</comment>
<gene>
    <name evidence="7" type="ORF">GTA08_BOTSDO04226</name>
</gene>
<feature type="transmembrane region" description="Helical" evidence="5">
    <location>
        <begin position="402"/>
        <end position="427"/>
    </location>
</feature>
<dbReference type="PANTHER" id="PTHR23502">
    <property type="entry name" value="MAJOR FACILITATOR SUPERFAMILY"/>
    <property type="match status" value="1"/>
</dbReference>
<evidence type="ECO:0000256" key="2">
    <source>
        <dbReference type="ARBA" id="ARBA00022692"/>
    </source>
</evidence>
<evidence type="ECO:0000256" key="3">
    <source>
        <dbReference type="ARBA" id="ARBA00022989"/>
    </source>
</evidence>
<keyword evidence="7" id="KW-0813">Transport</keyword>